<dbReference type="EMBL" id="JAIWYP010000013">
    <property type="protein sequence ID" value="KAH3717542.1"/>
    <property type="molecule type" value="Genomic_DNA"/>
</dbReference>
<comment type="caution">
    <text evidence="2">The sequence shown here is derived from an EMBL/GenBank/DDBJ whole genome shotgun (WGS) entry which is preliminary data.</text>
</comment>
<accession>A0A9D4HFW9</accession>
<proteinExistence type="predicted"/>
<keyword evidence="3" id="KW-1185">Reference proteome</keyword>
<feature type="region of interest" description="Disordered" evidence="1">
    <location>
        <begin position="44"/>
        <end position="101"/>
    </location>
</feature>
<reference evidence="2" key="2">
    <citation type="submission" date="2020-11" db="EMBL/GenBank/DDBJ databases">
        <authorList>
            <person name="McCartney M.A."/>
            <person name="Auch B."/>
            <person name="Kono T."/>
            <person name="Mallez S."/>
            <person name="Becker A."/>
            <person name="Gohl D.M."/>
            <person name="Silverstein K.A.T."/>
            <person name="Koren S."/>
            <person name="Bechman K.B."/>
            <person name="Herman A."/>
            <person name="Abrahante J.E."/>
            <person name="Garbe J."/>
        </authorList>
    </citation>
    <scope>NUCLEOTIDE SEQUENCE</scope>
    <source>
        <strain evidence="2">Duluth1</strain>
        <tissue evidence="2">Whole animal</tissue>
    </source>
</reference>
<sequence length="101" mass="11665">MRVLPIEASAVRQSSLRGNSKHLQYDNPVYEVIASTTIQFTGKEQVRQSSLRGKSKYDNPVYDERASTTIQFTRKEQVRQSSLRGKSQYDNPVYEERAIHD</sequence>
<protein>
    <submittedName>
        <fullName evidence="2">Uncharacterized protein</fullName>
    </submittedName>
</protein>
<name>A0A9D4HFW9_DREPO</name>
<organism evidence="2 3">
    <name type="scientific">Dreissena polymorpha</name>
    <name type="common">Zebra mussel</name>
    <name type="synonym">Mytilus polymorpha</name>
    <dbReference type="NCBI Taxonomy" id="45954"/>
    <lineage>
        <taxon>Eukaryota</taxon>
        <taxon>Metazoa</taxon>
        <taxon>Spiralia</taxon>
        <taxon>Lophotrochozoa</taxon>
        <taxon>Mollusca</taxon>
        <taxon>Bivalvia</taxon>
        <taxon>Autobranchia</taxon>
        <taxon>Heteroconchia</taxon>
        <taxon>Euheterodonta</taxon>
        <taxon>Imparidentia</taxon>
        <taxon>Neoheterodontei</taxon>
        <taxon>Myida</taxon>
        <taxon>Dreissenoidea</taxon>
        <taxon>Dreissenidae</taxon>
        <taxon>Dreissena</taxon>
    </lineage>
</organism>
<reference evidence="2" key="1">
    <citation type="journal article" date="2019" name="bioRxiv">
        <title>The Genome of the Zebra Mussel, Dreissena polymorpha: A Resource for Invasive Species Research.</title>
        <authorList>
            <person name="McCartney M.A."/>
            <person name="Auch B."/>
            <person name="Kono T."/>
            <person name="Mallez S."/>
            <person name="Zhang Y."/>
            <person name="Obille A."/>
            <person name="Becker A."/>
            <person name="Abrahante J.E."/>
            <person name="Garbe J."/>
            <person name="Badalamenti J.P."/>
            <person name="Herman A."/>
            <person name="Mangelson H."/>
            <person name="Liachko I."/>
            <person name="Sullivan S."/>
            <person name="Sone E.D."/>
            <person name="Koren S."/>
            <person name="Silverstein K.A.T."/>
            <person name="Beckman K.B."/>
            <person name="Gohl D.M."/>
        </authorList>
    </citation>
    <scope>NUCLEOTIDE SEQUENCE</scope>
    <source>
        <strain evidence="2">Duluth1</strain>
        <tissue evidence="2">Whole animal</tissue>
    </source>
</reference>
<evidence type="ECO:0000313" key="2">
    <source>
        <dbReference type="EMBL" id="KAH3717542.1"/>
    </source>
</evidence>
<evidence type="ECO:0000256" key="1">
    <source>
        <dbReference type="SAM" id="MobiDB-lite"/>
    </source>
</evidence>
<feature type="compositionally biased region" description="Polar residues" evidence="1">
    <location>
        <begin position="79"/>
        <end position="90"/>
    </location>
</feature>
<evidence type="ECO:0000313" key="3">
    <source>
        <dbReference type="Proteomes" id="UP000828390"/>
    </source>
</evidence>
<dbReference type="AlphaFoldDB" id="A0A9D4HFW9"/>
<dbReference type="Proteomes" id="UP000828390">
    <property type="component" value="Unassembled WGS sequence"/>
</dbReference>
<gene>
    <name evidence="2" type="ORF">DPMN_060333</name>
</gene>